<evidence type="ECO:0000313" key="3">
    <source>
        <dbReference type="Proteomes" id="UP000574104"/>
    </source>
</evidence>
<feature type="domain" description="Bacterial Ig" evidence="1">
    <location>
        <begin position="3"/>
        <end position="65"/>
    </location>
</feature>
<proteinExistence type="predicted"/>
<comment type="caution">
    <text evidence="2">The sequence shown here is derived from an EMBL/GenBank/DDBJ whole genome shotgun (WGS) entry which is preliminary data.</text>
</comment>
<gene>
    <name evidence="2" type="ORF">HB904_18315</name>
</gene>
<accession>A0A842AJN6</accession>
<protein>
    <recommendedName>
        <fullName evidence="1">Bacterial Ig domain-containing protein</fullName>
    </recommendedName>
</protein>
<feature type="non-terminal residue" evidence="2">
    <location>
        <position position="1"/>
    </location>
</feature>
<dbReference type="InterPro" id="IPR046746">
    <property type="entry name" value="Big_15"/>
</dbReference>
<name>A0A842AJN6_9LIST</name>
<dbReference type="EMBL" id="JAARSH010000034">
    <property type="protein sequence ID" value="MBC1618129.1"/>
    <property type="molecule type" value="Genomic_DNA"/>
</dbReference>
<evidence type="ECO:0000259" key="1">
    <source>
        <dbReference type="Pfam" id="PF20622"/>
    </source>
</evidence>
<dbReference type="RefSeq" id="WP_185434502.1">
    <property type="nucleotide sequence ID" value="NZ_JAARSH010000034.1"/>
</dbReference>
<reference evidence="2 3" key="1">
    <citation type="submission" date="2020-03" db="EMBL/GenBank/DDBJ databases">
        <title>Soil Listeria distribution.</title>
        <authorList>
            <person name="Liao J."/>
            <person name="Wiedmann M."/>
        </authorList>
    </citation>
    <scope>NUCLEOTIDE SEQUENCE [LARGE SCALE GENOMIC DNA]</scope>
    <source>
        <strain evidence="2 3">FSL L7-1299</strain>
    </source>
</reference>
<sequence length="66" mass="6991">TATGDVTKVTLSINGMVQSSPAFVQPDGSYQYYIKNLNLKATDDVKVIGMDARGNVLDTAGVTIIN</sequence>
<organism evidence="2 3">
    <name type="scientific">Listeria booriae</name>
    <dbReference type="NCBI Taxonomy" id="1552123"/>
    <lineage>
        <taxon>Bacteria</taxon>
        <taxon>Bacillati</taxon>
        <taxon>Bacillota</taxon>
        <taxon>Bacilli</taxon>
        <taxon>Bacillales</taxon>
        <taxon>Listeriaceae</taxon>
        <taxon>Listeria</taxon>
    </lineage>
</organism>
<dbReference type="AlphaFoldDB" id="A0A842AJN6"/>
<dbReference type="Proteomes" id="UP000574104">
    <property type="component" value="Unassembled WGS sequence"/>
</dbReference>
<evidence type="ECO:0000313" key="2">
    <source>
        <dbReference type="EMBL" id="MBC1618129.1"/>
    </source>
</evidence>
<dbReference type="Pfam" id="PF20622">
    <property type="entry name" value="Big_15"/>
    <property type="match status" value="1"/>
</dbReference>